<protein>
    <recommendedName>
        <fullName evidence="2">Calcineurin-like phosphoesterase domain-containing protein</fullName>
    </recommendedName>
</protein>
<proteinExistence type="predicted"/>
<gene>
    <name evidence="1" type="ORF">LCGC14_3160820</name>
</gene>
<evidence type="ECO:0008006" key="2">
    <source>
        <dbReference type="Google" id="ProtNLM"/>
    </source>
</evidence>
<reference evidence="1" key="1">
    <citation type="journal article" date="2015" name="Nature">
        <title>Complex archaea that bridge the gap between prokaryotes and eukaryotes.</title>
        <authorList>
            <person name="Spang A."/>
            <person name="Saw J.H."/>
            <person name="Jorgensen S.L."/>
            <person name="Zaremba-Niedzwiedzka K."/>
            <person name="Martijn J."/>
            <person name="Lind A.E."/>
            <person name="van Eijk R."/>
            <person name="Schleper C."/>
            <person name="Guy L."/>
            <person name="Ettema T.J."/>
        </authorList>
    </citation>
    <scope>NUCLEOTIDE SEQUENCE</scope>
</reference>
<dbReference type="EMBL" id="LAZR01069861">
    <property type="protein sequence ID" value="KKK46879.1"/>
    <property type="molecule type" value="Genomic_DNA"/>
</dbReference>
<dbReference type="AlphaFoldDB" id="A0A0F8XY34"/>
<sequence length="153" mass="16809">MHLGARQADVGFIKEHVARIAADPSGRYVYLGDGGECTTKVSKGELYEQTLSPDEQIDAVVELLEPVRGKGLFGLSGNHDRRISKLSGLDWTKALCTRLEIPYMGVACFMRLSMLSFRPDGKRAGPVTYDLFWHHGTDSSSLLGGKIRAAKKL</sequence>
<name>A0A0F8XY34_9ZZZZ</name>
<feature type="non-terminal residue" evidence="1">
    <location>
        <position position="153"/>
    </location>
</feature>
<evidence type="ECO:0000313" key="1">
    <source>
        <dbReference type="EMBL" id="KKK46879.1"/>
    </source>
</evidence>
<accession>A0A0F8XY34</accession>
<comment type="caution">
    <text evidence="1">The sequence shown here is derived from an EMBL/GenBank/DDBJ whole genome shotgun (WGS) entry which is preliminary data.</text>
</comment>
<organism evidence="1">
    <name type="scientific">marine sediment metagenome</name>
    <dbReference type="NCBI Taxonomy" id="412755"/>
    <lineage>
        <taxon>unclassified sequences</taxon>
        <taxon>metagenomes</taxon>
        <taxon>ecological metagenomes</taxon>
    </lineage>
</organism>